<protein>
    <submittedName>
        <fullName evidence="9">Permease</fullName>
    </submittedName>
</protein>
<dbReference type="Proteomes" id="UP000051445">
    <property type="component" value="Unassembled WGS sequence"/>
</dbReference>
<feature type="transmembrane region" description="Helical" evidence="8">
    <location>
        <begin position="36"/>
        <end position="57"/>
    </location>
</feature>
<dbReference type="GO" id="GO:0005886">
    <property type="term" value="C:plasma membrane"/>
    <property type="evidence" value="ECO:0007669"/>
    <property type="project" value="UniProtKB-SubCell"/>
</dbReference>
<dbReference type="Pfam" id="PF01594">
    <property type="entry name" value="AI-2E_transport"/>
    <property type="match status" value="1"/>
</dbReference>
<evidence type="ECO:0000256" key="1">
    <source>
        <dbReference type="ARBA" id="ARBA00004651"/>
    </source>
</evidence>
<dbReference type="STRING" id="1423746.FD27_GL000438"/>
<comment type="subcellular location">
    <subcellularLocation>
        <location evidence="1">Cell membrane</location>
        <topology evidence="1">Multi-pass membrane protein</topology>
    </subcellularLocation>
</comment>
<feature type="transmembrane region" description="Helical" evidence="8">
    <location>
        <begin position="172"/>
        <end position="192"/>
    </location>
</feature>
<reference evidence="9 10" key="1">
    <citation type="journal article" date="2015" name="Genome Announc.">
        <title>Expanding the biotechnology potential of lactobacilli through comparative genomics of 213 strains and associated genera.</title>
        <authorList>
            <person name="Sun Z."/>
            <person name="Harris H.M."/>
            <person name="McCann A."/>
            <person name="Guo C."/>
            <person name="Argimon S."/>
            <person name="Zhang W."/>
            <person name="Yang X."/>
            <person name="Jeffery I.B."/>
            <person name="Cooney J.C."/>
            <person name="Kagawa T.F."/>
            <person name="Liu W."/>
            <person name="Song Y."/>
            <person name="Salvetti E."/>
            <person name="Wrobel A."/>
            <person name="Rasinkangas P."/>
            <person name="Parkhill J."/>
            <person name="Rea M.C."/>
            <person name="O'Sullivan O."/>
            <person name="Ritari J."/>
            <person name="Douillard F.P."/>
            <person name="Paul Ross R."/>
            <person name="Yang R."/>
            <person name="Briner A.E."/>
            <person name="Felis G.E."/>
            <person name="de Vos W.M."/>
            <person name="Barrangou R."/>
            <person name="Klaenhammer T.R."/>
            <person name="Caufield P.W."/>
            <person name="Cui Y."/>
            <person name="Zhang H."/>
            <person name="O'Toole P.W."/>
        </authorList>
    </citation>
    <scope>NUCLEOTIDE SEQUENCE [LARGE SCALE GENOMIC DNA]</scope>
    <source>
        <strain evidence="9 10">DSM 13145</strain>
    </source>
</reference>
<evidence type="ECO:0000256" key="6">
    <source>
        <dbReference type="ARBA" id="ARBA00022989"/>
    </source>
</evidence>
<keyword evidence="6 8" id="KW-1133">Transmembrane helix</keyword>
<evidence type="ECO:0000256" key="3">
    <source>
        <dbReference type="ARBA" id="ARBA00022448"/>
    </source>
</evidence>
<organism evidence="9 10">
    <name type="scientific">Limosilactobacillus frumenti DSM 13145</name>
    <dbReference type="NCBI Taxonomy" id="1423746"/>
    <lineage>
        <taxon>Bacteria</taxon>
        <taxon>Bacillati</taxon>
        <taxon>Bacillota</taxon>
        <taxon>Bacilli</taxon>
        <taxon>Lactobacillales</taxon>
        <taxon>Lactobacillaceae</taxon>
        <taxon>Limosilactobacillus</taxon>
    </lineage>
</organism>
<evidence type="ECO:0000313" key="9">
    <source>
        <dbReference type="EMBL" id="KRL27698.1"/>
    </source>
</evidence>
<feature type="transmembrane region" description="Helical" evidence="8">
    <location>
        <begin position="81"/>
        <end position="106"/>
    </location>
</feature>
<feature type="transmembrane region" description="Helical" evidence="8">
    <location>
        <begin position="326"/>
        <end position="354"/>
    </location>
</feature>
<feature type="transmembrane region" description="Helical" evidence="8">
    <location>
        <begin position="283"/>
        <end position="306"/>
    </location>
</feature>
<feature type="transmembrane region" description="Helical" evidence="8">
    <location>
        <begin position="259"/>
        <end position="276"/>
    </location>
</feature>
<keyword evidence="7 8" id="KW-0472">Membrane</keyword>
<accession>A0A0R1PC41</accession>
<dbReference type="PANTHER" id="PTHR21716">
    <property type="entry name" value="TRANSMEMBRANE PROTEIN"/>
    <property type="match status" value="1"/>
</dbReference>
<evidence type="ECO:0000256" key="7">
    <source>
        <dbReference type="ARBA" id="ARBA00023136"/>
    </source>
</evidence>
<dbReference type="InterPro" id="IPR002549">
    <property type="entry name" value="AI-2E-like"/>
</dbReference>
<keyword evidence="10" id="KW-1185">Reference proteome</keyword>
<evidence type="ECO:0000256" key="5">
    <source>
        <dbReference type="ARBA" id="ARBA00022692"/>
    </source>
</evidence>
<keyword evidence="4" id="KW-1003">Cell membrane</keyword>
<keyword evidence="3" id="KW-0813">Transport</keyword>
<dbReference type="PANTHER" id="PTHR21716:SF53">
    <property type="entry name" value="PERMEASE PERM-RELATED"/>
    <property type="match status" value="1"/>
</dbReference>
<evidence type="ECO:0000256" key="2">
    <source>
        <dbReference type="ARBA" id="ARBA00009773"/>
    </source>
</evidence>
<name>A0A0R1PC41_9LACO</name>
<sequence>MKIKIRQRHWSLAIVAFLLYLLIHYWPVIAKLFHSVFSAAVPLLIGCVIAYIVNLLLKQYEHGYTKIFKGHRRAQKFKRPVAIVLAYLSIIIIIAVVLAIVVPQLISCIKLLLANHSRVINKFITAIQQNSDLNAIFGNFHPSQIKWNQIGKYIATGFGGTLKMVASTASSVASVLATTVIAIFFSIYLLIYKEKLGRQCTRVLKTYLPKFYDKTMYVIRTFDDSYSSYIVGQCKDACLLGIACFIGMAVLRLPYASMIGAVTAITALIPIIGAILGASVGVVIIFAISPIKAGIFLIFIILLQQLDNRVTYPLVVGKSIGLPSVWVFAAVIIGGGIYGILGMMFTVPLFAAIYKLIANDVDRRQTA</sequence>
<comment type="caution">
    <text evidence="9">The sequence shown here is derived from an EMBL/GenBank/DDBJ whole genome shotgun (WGS) entry which is preliminary data.</text>
</comment>
<comment type="similarity">
    <text evidence="2">Belongs to the autoinducer-2 exporter (AI-2E) (TC 2.A.86) family.</text>
</comment>
<dbReference type="OrthoDB" id="9793390at2"/>
<dbReference type="GO" id="GO:0055085">
    <property type="term" value="P:transmembrane transport"/>
    <property type="evidence" value="ECO:0007669"/>
    <property type="project" value="TreeGrafter"/>
</dbReference>
<evidence type="ECO:0000313" key="10">
    <source>
        <dbReference type="Proteomes" id="UP000051445"/>
    </source>
</evidence>
<proteinExistence type="inferred from homology"/>
<dbReference type="PATRIC" id="fig|1423746.3.peg.446"/>
<dbReference type="AlphaFoldDB" id="A0A0R1PC41"/>
<gene>
    <name evidence="9" type="ORF">FD27_GL000438</name>
</gene>
<evidence type="ECO:0000256" key="8">
    <source>
        <dbReference type="SAM" id="Phobius"/>
    </source>
</evidence>
<dbReference type="EMBL" id="AZER01000014">
    <property type="protein sequence ID" value="KRL27698.1"/>
    <property type="molecule type" value="Genomic_DNA"/>
</dbReference>
<keyword evidence="5 8" id="KW-0812">Transmembrane</keyword>
<feature type="transmembrane region" description="Helical" evidence="8">
    <location>
        <begin position="12"/>
        <end position="30"/>
    </location>
</feature>
<dbReference type="RefSeq" id="WP_057749498.1">
    <property type="nucleotide sequence ID" value="NZ_AZER01000014.1"/>
</dbReference>
<evidence type="ECO:0000256" key="4">
    <source>
        <dbReference type="ARBA" id="ARBA00022475"/>
    </source>
</evidence>